<dbReference type="AlphaFoldDB" id="A0A6A5TD58"/>
<sequence length="186" mass="21647">MSYTHPSQSSHPVHAINPWPLDAILLPHRKAAETPLDRLYIMYHYIVRGDYNVLRNEVQDFFDHHAWKVYDIPDPHDNDPERYAILAIVTQYLAHGFNRRIKIGGQSRRWKPTDMEIAAHTFFRGTRNLPWQETLEREPKWAKDVPKVPVALVLSKGSWYFPGQRGKSSRFGGKGVVAEEIIECFI</sequence>
<reference evidence="1" key="1">
    <citation type="journal article" date="2020" name="Stud. Mycol.">
        <title>101 Dothideomycetes genomes: a test case for predicting lifestyles and emergence of pathogens.</title>
        <authorList>
            <person name="Haridas S."/>
            <person name="Albert R."/>
            <person name="Binder M."/>
            <person name="Bloem J."/>
            <person name="Labutti K."/>
            <person name="Salamov A."/>
            <person name="Andreopoulos B."/>
            <person name="Baker S."/>
            <person name="Barry K."/>
            <person name="Bills G."/>
            <person name="Bluhm B."/>
            <person name="Cannon C."/>
            <person name="Castanera R."/>
            <person name="Culley D."/>
            <person name="Daum C."/>
            <person name="Ezra D."/>
            <person name="Gonzalez J."/>
            <person name="Henrissat B."/>
            <person name="Kuo A."/>
            <person name="Liang C."/>
            <person name="Lipzen A."/>
            <person name="Lutzoni F."/>
            <person name="Magnuson J."/>
            <person name="Mondo S."/>
            <person name="Nolan M."/>
            <person name="Ohm R."/>
            <person name="Pangilinan J."/>
            <person name="Park H.-J."/>
            <person name="Ramirez L."/>
            <person name="Alfaro M."/>
            <person name="Sun H."/>
            <person name="Tritt A."/>
            <person name="Yoshinaga Y."/>
            <person name="Zwiers L.-H."/>
            <person name="Turgeon B."/>
            <person name="Goodwin S."/>
            <person name="Spatafora J."/>
            <person name="Crous P."/>
            <person name="Grigoriev I."/>
        </authorList>
    </citation>
    <scope>NUCLEOTIDE SEQUENCE</scope>
    <source>
        <strain evidence="1">CBS 161.51</strain>
    </source>
</reference>
<dbReference type="Proteomes" id="UP000800038">
    <property type="component" value="Unassembled WGS sequence"/>
</dbReference>
<accession>A0A6A5TD58</accession>
<proteinExistence type="predicted"/>
<keyword evidence="2" id="KW-1185">Reference proteome</keyword>
<evidence type="ECO:0000313" key="1">
    <source>
        <dbReference type="EMBL" id="KAF1946827.1"/>
    </source>
</evidence>
<evidence type="ECO:0000313" key="2">
    <source>
        <dbReference type="Proteomes" id="UP000800038"/>
    </source>
</evidence>
<protein>
    <submittedName>
        <fullName evidence="1">Uncharacterized protein</fullName>
    </submittedName>
</protein>
<dbReference type="EMBL" id="ML976001">
    <property type="protein sequence ID" value="KAF1946827.1"/>
    <property type="molecule type" value="Genomic_DNA"/>
</dbReference>
<name>A0A6A5TD58_9PLEO</name>
<dbReference type="OrthoDB" id="5422293at2759"/>
<gene>
    <name evidence="1" type="ORF">EJ02DRAFT_335463</name>
</gene>
<organism evidence="1 2">
    <name type="scientific">Clathrospora elynae</name>
    <dbReference type="NCBI Taxonomy" id="706981"/>
    <lineage>
        <taxon>Eukaryota</taxon>
        <taxon>Fungi</taxon>
        <taxon>Dikarya</taxon>
        <taxon>Ascomycota</taxon>
        <taxon>Pezizomycotina</taxon>
        <taxon>Dothideomycetes</taxon>
        <taxon>Pleosporomycetidae</taxon>
        <taxon>Pleosporales</taxon>
        <taxon>Diademaceae</taxon>
        <taxon>Clathrospora</taxon>
    </lineage>
</organism>